<evidence type="ECO:0000313" key="2">
    <source>
        <dbReference type="Proteomes" id="UP000207582"/>
    </source>
</evidence>
<keyword evidence="2" id="KW-1185">Reference proteome</keyword>
<sequence>MNGFYANVLAKICDKVVPSIHDRSIMNSPHVNINEFYDKNMKFNRNMVANINNMETMMLYVKIIFSNFNESLF</sequence>
<dbReference type="GeneID" id="5142011"/>
<dbReference type="RefSeq" id="YP_308987.1">
    <property type="nucleotide sequence ID" value="NC_007383.1"/>
</dbReference>
<reference evidence="1 2" key="1">
    <citation type="journal article" date="2005" name="Virology">
        <title>Sequence analysis of the complete genome of Trichoplusia ni single nucleopolyhedrovirus and the identification of a baculoviral photolyase gene.</title>
        <authorList>
            <person name="Willis L.G."/>
            <person name="Seipp R."/>
            <person name="Siepp R."/>
            <person name="Stewart T.M."/>
            <person name="Erlandson M.A."/>
            <person name="Theilmann D.A."/>
        </authorList>
    </citation>
    <scope>NUCLEOTIDE SEQUENCE [LARGE SCALE GENOMIC DNA]</scope>
</reference>
<dbReference type="KEGG" id="vg:5142011"/>
<organism evidence="1 2">
    <name type="scientific">Trichoplusia ni single nucleopolyhedrovirus</name>
    <dbReference type="NCBI Taxonomy" id="332054"/>
    <lineage>
        <taxon>Viruses</taxon>
        <taxon>Viruses incertae sedis</taxon>
        <taxon>Naldaviricetes</taxon>
        <taxon>Lefavirales</taxon>
        <taxon>Baculoviridae</taxon>
        <taxon>Alphabaculovirus</taxon>
        <taxon>Alphabaculovirus trini</taxon>
    </lineage>
</organism>
<dbReference type="Proteomes" id="UP000207582">
    <property type="component" value="Segment"/>
</dbReference>
<evidence type="ECO:0000313" key="1">
    <source>
        <dbReference type="EMBL" id="AAZ67468.1"/>
    </source>
</evidence>
<accession>Q461W8</accession>
<protein>
    <submittedName>
        <fullName evidence="1">Uncharacterized protein</fullName>
    </submittedName>
</protein>
<dbReference type="EMBL" id="DQ017380">
    <property type="protein sequence ID" value="AAZ67468.1"/>
    <property type="molecule type" value="Genomic_DNA"/>
</dbReference>
<name>Q461W8_9ABAC</name>
<proteinExistence type="predicted"/>